<dbReference type="SUPFAM" id="SSF74653">
    <property type="entry name" value="TolA/TonB C-terminal domain"/>
    <property type="match status" value="1"/>
</dbReference>
<dbReference type="PROSITE" id="PS52015">
    <property type="entry name" value="TONB_CTD"/>
    <property type="match status" value="1"/>
</dbReference>
<organism evidence="7 8">
    <name type="scientific">Flammeovirga agarivorans</name>
    <dbReference type="NCBI Taxonomy" id="2726742"/>
    <lineage>
        <taxon>Bacteria</taxon>
        <taxon>Pseudomonadati</taxon>
        <taxon>Bacteroidota</taxon>
        <taxon>Cytophagia</taxon>
        <taxon>Cytophagales</taxon>
        <taxon>Flammeovirgaceae</taxon>
        <taxon>Flammeovirga</taxon>
    </lineage>
</organism>
<comment type="subcellular location">
    <subcellularLocation>
        <location evidence="1">Membrane</location>
        <topology evidence="1">Single-pass membrane protein</topology>
    </subcellularLocation>
</comment>
<feature type="signal peptide" evidence="5">
    <location>
        <begin position="1"/>
        <end position="23"/>
    </location>
</feature>
<gene>
    <name evidence="7" type="ORF">HGP29_06100</name>
</gene>
<feature type="chain" id="PRO_5030754323" evidence="5">
    <location>
        <begin position="24"/>
        <end position="133"/>
    </location>
</feature>
<keyword evidence="8" id="KW-1185">Reference proteome</keyword>
<dbReference type="InterPro" id="IPR006260">
    <property type="entry name" value="TonB/TolA_C"/>
</dbReference>
<dbReference type="NCBIfam" id="TIGR01352">
    <property type="entry name" value="tonB_Cterm"/>
    <property type="match status" value="1"/>
</dbReference>
<evidence type="ECO:0000256" key="2">
    <source>
        <dbReference type="ARBA" id="ARBA00022692"/>
    </source>
</evidence>
<sequence>MKNIRIITAFLLSLTFAIASVNANNIDDDKPLFSYKQASPINYESAMSLVTYPKVGKDLAIEGSVKVRVYVNAQGEVEKYTFMKGSDTRLATGVDEAIKALEFEPTLVTNNITGEVEAVPSWVIIPLNFSLEF</sequence>
<dbReference type="Pfam" id="PF03544">
    <property type="entry name" value="TonB_C"/>
    <property type="match status" value="1"/>
</dbReference>
<name>A0A7X8XUV7_9BACT</name>
<dbReference type="EMBL" id="JABAIL010000002">
    <property type="protein sequence ID" value="NLR90767.1"/>
    <property type="molecule type" value="Genomic_DNA"/>
</dbReference>
<feature type="domain" description="TonB C-terminal" evidence="6">
    <location>
        <begin position="37"/>
        <end position="133"/>
    </location>
</feature>
<accession>A0A7X8XUV7</accession>
<keyword evidence="2" id="KW-0812">Transmembrane</keyword>
<reference evidence="7 8" key="1">
    <citation type="submission" date="2020-04" db="EMBL/GenBank/DDBJ databases">
        <title>Flammeovirga sp. SR4, a novel species isolated from seawater.</title>
        <authorList>
            <person name="Wang X."/>
        </authorList>
    </citation>
    <scope>NUCLEOTIDE SEQUENCE [LARGE SCALE GENOMIC DNA]</scope>
    <source>
        <strain evidence="7 8">SR4</strain>
    </source>
</reference>
<comment type="caution">
    <text evidence="7">The sequence shown here is derived from an EMBL/GenBank/DDBJ whole genome shotgun (WGS) entry which is preliminary data.</text>
</comment>
<dbReference type="GO" id="GO:0055085">
    <property type="term" value="P:transmembrane transport"/>
    <property type="evidence" value="ECO:0007669"/>
    <property type="project" value="InterPro"/>
</dbReference>
<dbReference type="Gene3D" id="3.30.1150.10">
    <property type="match status" value="1"/>
</dbReference>
<proteinExistence type="predicted"/>
<keyword evidence="4" id="KW-0472">Membrane</keyword>
<evidence type="ECO:0000256" key="5">
    <source>
        <dbReference type="SAM" id="SignalP"/>
    </source>
</evidence>
<evidence type="ECO:0000313" key="7">
    <source>
        <dbReference type="EMBL" id="NLR90767.1"/>
    </source>
</evidence>
<dbReference type="RefSeq" id="WP_168881483.1">
    <property type="nucleotide sequence ID" value="NZ_JABAIL010000002.1"/>
</dbReference>
<dbReference type="Proteomes" id="UP000585050">
    <property type="component" value="Unassembled WGS sequence"/>
</dbReference>
<keyword evidence="5" id="KW-0732">Signal</keyword>
<evidence type="ECO:0000313" key="8">
    <source>
        <dbReference type="Proteomes" id="UP000585050"/>
    </source>
</evidence>
<dbReference type="AlphaFoldDB" id="A0A7X8XUV7"/>
<dbReference type="GO" id="GO:0016020">
    <property type="term" value="C:membrane"/>
    <property type="evidence" value="ECO:0007669"/>
    <property type="project" value="UniProtKB-SubCell"/>
</dbReference>
<evidence type="ECO:0000259" key="6">
    <source>
        <dbReference type="PROSITE" id="PS52015"/>
    </source>
</evidence>
<keyword evidence="3" id="KW-1133">Transmembrane helix</keyword>
<evidence type="ECO:0000256" key="4">
    <source>
        <dbReference type="ARBA" id="ARBA00023136"/>
    </source>
</evidence>
<dbReference type="InterPro" id="IPR037682">
    <property type="entry name" value="TonB_C"/>
</dbReference>
<protein>
    <submittedName>
        <fullName evidence="7">TonB family protein</fullName>
    </submittedName>
</protein>
<evidence type="ECO:0000256" key="3">
    <source>
        <dbReference type="ARBA" id="ARBA00022989"/>
    </source>
</evidence>
<evidence type="ECO:0000256" key="1">
    <source>
        <dbReference type="ARBA" id="ARBA00004167"/>
    </source>
</evidence>